<evidence type="ECO:0000256" key="7">
    <source>
        <dbReference type="ARBA" id="ARBA00022722"/>
    </source>
</evidence>
<keyword evidence="13" id="KW-0464">Manganese</keyword>
<dbReference type="NCBIfam" id="TIGR00573">
    <property type="entry name" value="dnaq"/>
    <property type="match status" value="1"/>
</dbReference>
<feature type="domain" description="Exonuclease" evidence="14">
    <location>
        <begin position="2"/>
        <end position="175"/>
    </location>
</feature>
<accession>A0A381QB77</accession>
<dbReference type="GO" id="GO:0045004">
    <property type="term" value="P:DNA replication proofreading"/>
    <property type="evidence" value="ECO:0007669"/>
    <property type="project" value="TreeGrafter"/>
</dbReference>
<dbReference type="GO" id="GO:0005829">
    <property type="term" value="C:cytosol"/>
    <property type="evidence" value="ECO:0007669"/>
    <property type="project" value="TreeGrafter"/>
</dbReference>
<protein>
    <recommendedName>
        <fullName evidence="3">DNA polymerase III subunit epsilon</fullName>
    </recommendedName>
</protein>
<dbReference type="InterPro" id="IPR006054">
    <property type="entry name" value="DnaQ"/>
</dbReference>
<gene>
    <name evidence="15" type="ORF">METZ01_LOCUS29439</name>
</gene>
<dbReference type="GO" id="GO:0046872">
    <property type="term" value="F:metal ion binding"/>
    <property type="evidence" value="ECO:0007669"/>
    <property type="project" value="UniProtKB-KW"/>
</dbReference>
<dbReference type="SUPFAM" id="SSF53098">
    <property type="entry name" value="Ribonuclease H-like"/>
    <property type="match status" value="1"/>
</dbReference>
<dbReference type="FunFam" id="3.30.420.10:FF:000012">
    <property type="entry name" value="DNA polymerase III subunit epsilon"/>
    <property type="match status" value="1"/>
</dbReference>
<keyword evidence="6" id="KW-0235">DNA replication</keyword>
<dbReference type="InterPro" id="IPR036397">
    <property type="entry name" value="RNaseH_sf"/>
</dbReference>
<keyword evidence="5" id="KW-0548">Nucleotidyltransferase</keyword>
<dbReference type="Pfam" id="PF00929">
    <property type="entry name" value="RNase_T"/>
    <property type="match status" value="1"/>
</dbReference>
<proteinExistence type="predicted"/>
<evidence type="ECO:0000256" key="4">
    <source>
        <dbReference type="ARBA" id="ARBA00022679"/>
    </source>
</evidence>
<evidence type="ECO:0000256" key="6">
    <source>
        <dbReference type="ARBA" id="ARBA00022705"/>
    </source>
</evidence>
<keyword evidence="4" id="KW-0808">Transferase</keyword>
<dbReference type="GO" id="GO:0008408">
    <property type="term" value="F:3'-5' exonuclease activity"/>
    <property type="evidence" value="ECO:0007669"/>
    <property type="project" value="TreeGrafter"/>
</dbReference>
<dbReference type="Gene3D" id="3.30.420.10">
    <property type="entry name" value="Ribonuclease H-like superfamily/Ribonuclease H"/>
    <property type="match status" value="1"/>
</dbReference>
<keyword evidence="12" id="KW-0239">DNA-directed DNA polymerase</keyword>
<dbReference type="AlphaFoldDB" id="A0A381QB77"/>
<dbReference type="PANTHER" id="PTHR30231">
    <property type="entry name" value="DNA POLYMERASE III SUBUNIT EPSILON"/>
    <property type="match status" value="1"/>
</dbReference>
<keyword evidence="7" id="KW-0540">Nuclease</keyword>
<dbReference type="NCBIfam" id="TIGR01406">
    <property type="entry name" value="dnaQ_proteo"/>
    <property type="match status" value="1"/>
</dbReference>
<reference evidence="15" key="1">
    <citation type="submission" date="2018-05" db="EMBL/GenBank/DDBJ databases">
        <authorList>
            <person name="Lanie J.A."/>
            <person name="Ng W.-L."/>
            <person name="Kazmierczak K.M."/>
            <person name="Andrzejewski T.M."/>
            <person name="Davidsen T.M."/>
            <person name="Wayne K.J."/>
            <person name="Tettelin H."/>
            <person name="Glass J.I."/>
            <person name="Rusch D."/>
            <person name="Podicherti R."/>
            <person name="Tsui H.-C.T."/>
            <person name="Winkler M.E."/>
        </authorList>
    </citation>
    <scope>NUCLEOTIDE SEQUENCE</scope>
</reference>
<evidence type="ECO:0000256" key="3">
    <source>
        <dbReference type="ARBA" id="ARBA00020352"/>
    </source>
</evidence>
<evidence type="ECO:0000256" key="13">
    <source>
        <dbReference type="ARBA" id="ARBA00023211"/>
    </source>
</evidence>
<keyword evidence="11" id="KW-0460">Magnesium</keyword>
<dbReference type="PANTHER" id="PTHR30231:SF41">
    <property type="entry name" value="DNA POLYMERASE III SUBUNIT EPSILON"/>
    <property type="match status" value="1"/>
</dbReference>
<dbReference type="InterPro" id="IPR012337">
    <property type="entry name" value="RNaseH-like_sf"/>
</dbReference>
<dbReference type="GO" id="GO:0003677">
    <property type="term" value="F:DNA binding"/>
    <property type="evidence" value="ECO:0007669"/>
    <property type="project" value="InterPro"/>
</dbReference>
<organism evidence="15">
    <name type="scientific">marine metagenome</name>
    <dbReference type="NCBI Taxonomy" id="408172"/>
    <lineage>
        <taxon>unclassified sequences</taxon>
        <taxon>metagenomes</taxon>
        <taxon>ecological metagenomes</taxon>
    </lineage>
</organism>
<evidence type="ECO:0000256" key="1">
    <source>
        <dbReference type="ARBA" id="ARBA00001936"/>
    </source>
</evidence>
<dbReference type="InterPro" id="IPR013520">
    <property type="entry name" value="Ribonucl_H"/>
</dbReference>
<comment type="cofactor">
    <cofactor evidence="1">
        <name>Mn(2+)</name>
        <dbReference type="ChEBI" id="CHEBI:29035"/>
    </cofactor>
</comment>
<evidence type="ECO:0000256" key="9">
    <source>
        <dbReference type="ARBA" id="ARBA00022801"/>
    </source>
</evidence>
<evidence type="ECO:0000313" key="15">
    <source>
        <dbReference type="EMBL" id="SUZ76585.1"/>
    </source>
</evidence>
<dbReference type="InterPro" id="IPR006309">
    <property type="entry name" value="DnaQ_proteo"/>
</dbReference>
<evidence type="ECO:0000256" key="12">
    <source>
        <dbReference type="ARBA" id="ARBA00022932"/>
    </source>
</evidence>
<keyword evidence="10" id="KW-0269">Exonuclease</keyword>
<name>A0A381QB77_9ZZZZ</name>
<dbReference type="CDD" id="cd06131">
    <property type="entry name" value="DNA_pol_III_epsilon_Ecoli_like"/>
    <property type="match status" value="1"/>
</dbReference>
<evidence type="ECO:0000256" key="8">
    <source>
        <dbReference type="ARBA" id="ARBA00022723"/>
    </source>
</evidence>
<evidence type="ECO:0000259" key="14">
    <source>
        <dbReference type="SMART" id="SM00479"/>
    </source>
</evidence>
<dbReference type="NCBIfam" id="NF004316">
    <property type="entry name" value="PRK05711.1"/>
    <property type="match status" value="1"/>
</dbReference>
<evidence type="ECO:0000256" key="2">
    <source>
        <dbReference type="ARBA" id="ARBA00001946"/>
    </source>
</evidence>
<dbReference type="SMART" id="SM00479">
    <property type="entry name" value="EXOIII"/>
    <property type="match status" value="1"/>
</dbReference>
<evidence type="ECO:0000256" key="10">
    <source>
        <dbReference type="ARBA" id="ARBA00022839"/>
    </source>
</evidence>
<keyword evidence="8" id="KW-0479">Metal-binding</keyword>
<evidence type="ECO:0000256" key="11">
    <source>
        <dbReference type="ARBA" id="ARBA00022842"/>
    </source>
</evidence>
<keyword evidence="9" id="KW-0378">Hydrolase</keyword>
<dbReference type="EMBL" id="UINC01001283">
    <property type="protein sequence ID" value="SUZ76585.1"/>
    <property type="molecule type" value="Genomic_DNA"/>
</dbReference>
<sequence length="242" mass="27363">MRQVVLDTETTGLDPQQGHRVIEIGCVEIRNRRRTDKKFQCYLNPDRDIDEAAIEVHGLTSGFLADKPRFNQMEKEFLEFIGDTELIIHNAPFDIGFLNHELDQTGSVCNSLEGICTVLDTLLLAREKHPGQRNSLDALCKRYEIDNTQRSLHGALLDAEILADVYLAMTSGQSSLSLREEQSRVARTNKNKLKVDPNRPSLPVLKATKKELEAHGKRLQKIEAESEQGCLWLDIDTKKRAG</sequence>
<dbReference type="GO" id="GO:0003887">
    <property type="term" value="F:DNA-directed DNA polymerase activity"/>
    <property type="evidence" value="ECO:0007669"/>
    <property type="project" value="UniProtKB-KW"/>
</dbReference>
<comment type="cofactor">
    <cofactor evidence="2">
        <name>Mg(2+)</name>
        <dbReference type="ChEBI" id="CHEBI:18420"/>
    </cofactor>
</comment>
<evidence type="ECO:0000256" key="5">
    <source>
        <dbReference type="ARBA" id="ARBA00022695"/>
    </source>
</evidence>